<dbReference type="InterPro" id="IPR009057">
    <property type="entry name" value="Homeodomain-like_sf"/>
</dbReference>
<feature type="compositionally biased region" description="Basic residues" evidence="1">
    <location>
        <begin position="242"/>
        <end position="260"/>
    </location>
</feature>
<feature type="compositionally biased region" description="Basic residues" evidence="1">
    <location>
        <begin position="314"/>
        <end position="323"/>
    </location>
</feature>
<dbReference type="InterPro" id="IPR017884">
    <property type="entry name" value="SANT_dom"/>
</dbReference>
<feature type="compositionally biased region" description="Polar residues" evidence="1">
    <location>
        <begin position="60"/>
        <end position="82"/>
    </location>
</feature>
<dbReference type="InterPro" id="IPR039467">
    <property type="entry name" value="TFIIIB_B''_Myb"/>
</dbReference>
<dbReference type="PROSITE" id="PS51293">
    <property type="entry name" value="SANT"/>
    <property type="match status" value="1"/>
</dbReference>
<dbReference type="CDD" id="cd00167">
    <property type="entry name" value="SANT"/>
    <property type="match status" value="1"/>
</dbReference>
<dbReference type="PANTHER" id="PTHR22929">
    <property type="entry name" value="RNA POLYMERASE III TRANSCRIPTION INITIATION FACTOR B"/>
    <property type="match status" value="1"/>
</dbReference>
<proteinExistence type="predicted"/>
<feature type="compositionally biased region" description="Polar residues" evidence="1">
    <location>
        <begin position="110"/>
        <end position="120"/>
    </location>
</feature>
<dbReference type="SMART" id="SM00717">
    <property type="entry name" value="SANT"/>
    <property type="match status" value="1"/>
</dbReference>
<dbReference type="Pfam" id="PF15963">
    <property type="entry name" value="Myb_DNA-bind_7"/>
    <property type="match status" value="1"/>
</dbReference>
<dbReference type="GO" id="GO:0070898">
    <property type="term" value="P:RNA polymerase III preinitiation complex assembly"/>
    <property type="evidence" value="ECO:0007669"/>
    <property type="project" value="TreeGrafter"/>
</dbReference>
<feature type="compositionally biased region" description="Polar residues" evidence="1">
    <location>
        <begin position="217"/>
        <end position="234"/>
    </location>
</feature>
<name>A0A194VLA8_CYTMA</name>
<feature type="compositionally biased region" description="Basic and acidic residues" evidence="1">
    <location>
        <begin position="336"/>
        <end position="346"/>
    </location>
</feature>
<feature type="region of interest" description="Disordered" evidence="1">
    <location>
        <begin position="411"/>
        <end position="467"/>
    </location>
</feature>
<dbReference type="InterPro" id="IPR001005">
    <property type="entry name" value="SANT/Myb"/>
</dbReference>
<accession>A0A194VLA8</accession>
<dbReference type="Gene3D" id="1.20.58.1880">
    <property type="match status" value="1"/>
</dbReference>
<dbReference type="EMBL" id="CM003098">
    <property type="protein sequence ID" value="KUI64743.1"/>
    <property type="molecule type" value="Genomic_DNA"/>
</dbReference>
<evidence type="ECO:0000313" key="4">
    <source>
        <dbReference type="Proteomes" id="UP000078559"/>
    </source>
</evidence>
<feature type="compositionally biased region" description="Basic and acidic residues" evidence="1">
    <location>
        <begin position="611"/>
        <end position="660"/>
    </location>
</feature>
<evidence type="ECO:0000259" key="2">
    <source>
        <dbReference type="PROSITE" id="PS51293"/>
    </source>
</evidence>
<evidence type="ECO:0000256" key="1">
    <source>
        <dbReference type="SAM" id="MobiDB-lite"/>
    </source>
</evidence>
<feature type="compositionally biased region" description="Basic residues" evidence="1">
    <location>
        <begin position="280"/>
        <end position="289"/>
    </location>
</feature>
<dbReference type="PANTHER" id="PTHR22929:SF0">
    <property type="entry name" value="TRANSCRIPTION FACTOR TFIIIB COMPONENT B'' HOMOLOG"/>
    <property type="match status" value="1"/>
</dbReference>
<dbReference type="Proteomes" id="UP000078559">
    <property type="component" value="Chromosome 1"/>
</dbReference>
<feature type="region of interest" description="Disordered" evidence="1">
    <location>
        <begin position="611"/>
        <end position="727"/>
    </location>
</feature>
<protein>
    <submittedName>
        <fullName evidence="3">Transcription factor TFIIIB component B</fullName>
    </submittedName>
</protein>
<evidence type="ECO:0000313" key="3">
    <source>
        <dbReference type="EMBL" id="KUI64743.1"/>
    </source>
</evidence>
<gene>
    <name evidence="3" type="ORF">VM1G_00252</name>
</gene>
<dbReference type="OrthoDB" id="272624at2759"/>
<sequence>MSSMLKKGTGAFKPRAPIARRRPAAPAAAPPVTDEPTEESQPTTPSPQENTPEAPLPVVATSSTAAEQRSAQPSAAVETTKSPKSRPGAPATEESAVTKAKKVAVSKSTNAQPAATTSDVTPAGASGEPAATIAVPSRQSEEQPTPIPTRDSADGAEPASATEKTARTTAPPTSRKAASAGAKPSQPAAFTKPRPVAETTEPEPPSARQPETVLALSESTVATSTTDNGEGSSTPAAPKAAAPKKARKPASSRQPRKRKTAAGTGESEAETGAETEGPPKKKRAPRKKKDAVTTNGGDGGAQASGAENGEVAVPKKRAPRKKKVAADQAATNVEENGERDGEHPPEEEGEETEATRKLQARRKRSVTPEDAEQQTVDHEQMVMSDLTRDLRIGAKFSKYDELRERIRKKRARQRLIKLGKLQPGEEPPEGEDGGSEVGTPGPDSSTPAPTPKPVPIVDEGPSDAGMPRLVMRDGQLTLDEGTTQYDRHAAADAARGVVYEQEEDEFTTPVTQATYMRRQPQGNFWTDEETVKFYHGLRMFGTDFNTISKMFGGAKNRRQVKLKFNREERANPVAVNKCIIGEKVVPMALEAVDGADALEDSKVITDELDRLKEEQEAETRRQEEDKAAENQRRRDELFGKRKGDKSGARDEHDDVDKEDLGNEGGSNSAAKAAALQPSAMYGVGTDPDVIDETDLPSTSARGKGRARGGRGRRGGKSAPMLAGGIGA</sequence>
<keyword evidence="4" id="KW-1185">Reference proteome</keyword>
<dbReference type="AlphaFoldDB" id="A0A194VLA8"/>
<feature type="domain" description="SANT" evidence="2">
    <location>
        <begin position="525"/>
        <end position="572"/>
    </location>
</feature>
<feature type="compositionally biased region" description="Low complexity" evidence="1">
    <location>
        <begin position="39"/>
        <end position="49"/>
    </location>
</feature>
<dbReference type="GO" id="GO:0001156">
    <property type="term" value="F:TFIIIC-class transcription factor complex binding"/>
    <property type="evidence" value="ECO:0007669"/>
    <property type="project" value="TreeGrafter"/>
</dbReference>
<reference evidence="3" key="1">
    <citation type="submission" date="2014-12" db="EMBL/GenBank/DDBJ databases">
        <title>Genome Sequence of Valsa Canker Pathogens Uncovers a Specific Adaption of Colonization on Woody Bark.</title>
        <authorList>
            <person name="Yin Z."/>
            <person name="Liu H."/>
            <person name="Gao X."/>
            <person name="Li Z."/>
            <person name="Song N."/>
            <person name="Ke X."/>
            <person name="Dai Q."/>
            <person name="Wu Y."/>
            <person name="Sun Y."/>
            <person name="Xu J.-R."/>
            <person name="Kang Z.K."/>
            <person name="Wang L."/>
            <person name="Huang L."/>
        </authorList>
    </citation>
    <scope>NUCLEOTIDE SEQUENCE [LARGE SCALE GENOMIC DNA]</scope>
    <source>
        <strain evidence="3">03-8</strain>
    </source>
</reference>
<dbReference type="SUPFAM" id="SSF46689">
    <property type="entry name" value="Homeodomain-like"/>
    <property type="match status" value="1"/>
</dbReference>
<organism evidence="3 4">
    <name type="scientific">Cytospora mali</name>
    <name type="common">Apple Valsa canker fungus</name>
    <name type="synonym">Valsa mali</name>
    <dbReference type="NCBI Taxonomy" id="578113"/>
    <lineage>
        <taxon>Eukaryota</taxon>
        <taxon>Fungi</taxon>
        <taxon>Dikarya</taxon>
        <taxon>Ascomycota</taxon>
        <taxon>Pezizomycotina</taxon>
        <taxon>Sordariomycetes</taxon>
        <taxon>Sordariomycetidae</taxon>
        <taxon>Diaporthales</taxon>
        <taxon>Cytosporaceae</taxon>
        <taxon>Cytospora</taxon>
    </lineage>
</organism>
<feature type="compositionally biased region" description="Basic residues" evidence="1">
    <location>
        <begin position="702"/>
        <end position="715"/>
    </location>
</feature>
<feature type="region of interest" description="Disordered" evidence="1">
    <location>
        <begin position="1"/>
        <end position="384"/>
    </location>
</feature>
<feature type="compositionally biased region" description="Basic and acidic residues" evidence="1">
    <location>
        <begin position="375"/>
        <end position="384"/>
    </location>
</feature>
<dbReference type="GO" id="GO:0000126">
    <property type="term" value="C:transcription factor TFIIIB complex"/>
    <property type="evidence" value="ECO:0007669"/>
    <property type="project" value="TreeGrafter"/>
</dbReference>